<dbReference type="EMBL" id="BGZK01000464">
    <property type="protein sequence ID" value="GBP45114.1"/>
    <property type="molecule type" value="Genomic_DNA"/>
</dbReference>
<name>A0A4C1W4L4_EUMVA</name>
<organism evidence="1 2">
    <name type="scientific">Eumeta variegata</name>
    <name type="common">Bagworm moth</name>
    <name type="synonym">Eumeta japonica</name>
    <dbReference type="NCBI Taxonomy" id="151549"/>
    <lineage>
        <taxon>Eukaryota</taxon>
        <taxon>Metazoa</taxon>
        <taxon>Ecdysozoa</taxon>
        <taxon>Arthropoda</taxon>
        <taxon>Hexapoda</taxon>
        <taxon>Insecta</taxon>
        <taxon>Pterygota</taxon>
        <taxon>Neoptera</taxon>
        <taxon>Endopterygota</taxon>
        <taxon>Lepidoptera</taxon>
        <taxon>Glossata</taxon>
        <taxon>Ditrysia</taxon>
        <taxon>Tineoidea</taxon>
        <taxon>Psychidae</taxon>
        <taxon>Oiketicinae</taxon>
        <taxon>Eumeta</taxon>
    </lineage>
</organism>
<gene>
    <name evidence="1" type="ORF">EVAR_33219_1</name>
</gene>
<sequence length="94" mass="9958">MTLEVVVSGGSDGPRSAAAPAIARGRLPDFALGASVRVLLACKVRNGECDTEYYPPSFVSLDTSEVCNIARTDYIRTCPVFTVVVAQRHSAVAN</sequence>
<evidence type="ECO:0000313" key="2">
    <source>
        <dbReference type="Proteomes" id="UP000299102"/>
    </source>
</evidence>
<accession>A0A4C1W4L4</accession>
<keyword evidence="2" id="KW-1185">Reference proteome</keyword>
<proteinExistence type="predicted"/>
<protein>
    <submittedName>
        <fullName evidence="1">Uncharacterized protein</fullName>
    </submittedName>
</protein>
<dbReference type="AlphaFoldDB" id="A0A4C1W4L4"/>
<evidence type="ECO:0000313" key="1">
    <source>
        <dbReference type="EMBL" id="GBP45114.1"/>
    </source>
</evidence>
<comment type="caution">
    <text evidence="1">The sequence shown here is derived from an EMBL/GenBank/DDBJ whole genome shotgun (WGS) entry which is preliminary data.</text>
</comment>
<reference evidence="1 2" key="1">
    <citation type="journal article" date="2019" name="Commun. Biol.">
        <title>The bagworm genome reveals a unique fibroin gene that provides high tensile strength.</title>
        <authorList>
            <person name="Kono N."/>
            <person name="Nakamura H."/>
            <person name="Ohtoshi R."/>
            <person name="Tomita M."/>
            <person name="Numata K."/>
            <person name="Arakawa K."/>
        </authorList>
    </citation>
    <scope>NUCLEOTIDE SEQUENCE [LARGE SCALE GENOMIC DNA]</scope>
</reference>
<dbReference type="Proteomes" id="UP000299102">
    <property type="component" value="Unassembled WGS sequence"/>
</dbReference>